<organism evidence="1">
    <name type="scientific">marine sediment metagenome</name>
    <dbReference type="NCBI Taxonomy" id="412755"/>
    <lineage>
        <taxon>unclassified sequences</taxon>
        <taxon>metagenomes</taxon>
        <taxon>ecological metagenomes</taxon>
    </lineage>
</organism>
<protein>
    <submittedName>
        <fullName evidence="1">Uncharacterized protein</fullName>
    </submittedName>
</protein>
<name>X1AEA6_9ZZZZ</name>
<comment type="caution">
    <text evidence="1">The sequence shown here is derived from an EMBL/GenBank/DDBJ whole genome shotgun (WGS) entry which is preliminary data.</text>
</comment>
<accession>X1AEA6</accession>
<dbReference type="EMBL" id="BART01004449">
    <property type="protein sequence ID" value="GAG70973.1"/>
    <property type="molecule type" value="Genomic_DNA"/>
</dbReference>
<reference evidence="1" key="1">
    <citation type="journal article" date="2014" name="Front. Microbiol.">
        <title>High frequency of phylogenetically diverse reductive dehalogenase-homologous genes in deep subseafloor sedimentary metagenomes.</title>
        <authorList>
            <person name="Kawai M."/>
            <person name="Futagami T."/>
            <person name="Toyoda A."/>
            <person name="Takaki Y."/>
            <person name="Nishi S."/>
            <person name="Hori S."/>
            <person name="Arai W."/>
            <person name="Tsubouchi T."/>
            <person name="Morono Y."/>
            <person name="Uchiyama I."/>
            <person name="Ito T."/>
            <person name="Fujiyama A."/>
            <person name="Inagaki F."/>
            <person name="Takami H."/>
        </authorList>
    </citation>
    <scope>NUCLEOTIDE SEQUENCE</scope>
    <source>
        <strain evidence="1">Expedition CK06-06</strain>
    </source>
</reference>
<gene>
    <name evidence="1" type="ORF">S01H4_11152</name>
</gene>
<sequence>MVGMKADDVLKQHNRSAAFAIANPTHIDDDEYGHVVAWHYEDCDIILHRRDGCYRVREVLRVH</sequence>
<evidence type="ECO:0000313" key="1">
    <source>
        <dbReference type="EMBL" id="GAG70973.1"/>
    </source>
</evidence>
<proteinExistence type="predicted"/>
<dbReference type="AlphaFoldDB" id="X1AEA6"/>